<evidence type="ECO:0000256" key="4">
    <source>
        <dbReference type="ARBA" id="ARBA00023172"/>
    </source>
</evidence>
<reference evidence="7 8" key="1">
    <citation type="submission" date="2019-03" db="EMBL/GenBank/DDBJ databases">
        <title>Genomic Encyclopedia of Type Strains, Phase IV (KMG-IV): sequencing the most valuable type-strain genomes for metagenomic binning, comparative biology and taxonomic classification.</title>
        <authorList>
            <person name="Goeker M."/>
        </authorList>
    </citation>
    <scope>NUCLEOTIDE SEQUENCE [LARGE SCALE GENOMIC DNA]</scope>
    <source>
        <strain evidence="7 8">DSM 103792</strain>
    </source>
</reference>
<dbReference type="InterPro" id="IPR003798">
    <property type="entry name" value="DNA_recombination_RmuC"/>
</dbReference>
<evidence type="ECO:0000256" key="1">
    <source>
        <dbReference type="ARBA" id="ARBA00003416"/>
    </source>
</evidence>
<feature type="compositionally biased region" description="Acidic residues" evidence="6">
    <location>
        <begin position="470"/>
        <end position="479"/>
    </location>
</feature>
<evidence type="ECO:0000256" key="5">
    <source>
        <dbReference type="SAM" id="Coils"/>
    </source>
</evidence>
<dbReference type="RefSeq" id="WP_133588157.1">
    <property type="nucleotide sequence ID" value="NZ_CP037953.1"/>
</dbReference>
<dbReference type="Pfam" id="PF02646">
    <property type="entry name" value="RmuC"/>
    <property type="match status" value="1"/>
</dbReference>
<dbReference type="PANTHER" id="PTHR30563:SF0">
    <property type="entry name" value="DNA RECOMBINATION PROTEIN RMUC"/>
    <property type="match status" value="1"/>
</dbReference>
<keyword evidence="3 5" id="KW-0175">Coiled coil</keyword>
<dbReference type="AlphaFoldDB" id="A0A4R6V0X7"/>
<evidence type="ECO:0000256" key="6">
    <source>
        <dbReference type="SAM" id="MobiDB-lite"/>
    </source>
</evidence>
<dbReference type="EMBL" id="SNYM01000003">
    <property type="protein sequence ID" value="TDQ49654.1"/>
    <property type="molecule type" value="Genomic_DNA"/>
</dbReference>
<gene>
    <name evidence="7" type="ORF">EV696_10322</name>
</gene>
<keyword evidence="4" id="KW-0233">DNA recombination</keyword>
<name>A0A4R6V0X7_9GAMM</name>
<dbReference type="PANTHER" id="PTHR30563">
    <property type="entry name" value="DNA RECOMBINATION PROTEIN RMUC"/>
    <property type="match status" value="1"/>
</dbReference>
<feature type="region of interest" description="Disordered" evidence="6">
    <location>
        <begin position="460"/>
        <end position="479"/>
    </location>
</feature>
<organism evidence="7 8">
    <name type="scientific">Permianibacter aggregans</name>
    <dbReference type="NCBI Taxonomy" id="1510150"/>
    <lineage>
        <taxon>Bacteria</taxon>
        <taxon>Pseudomonadati</taxon>
        <taxon>Pseudomonadota</taxon>
        <taxon>Gammaproteobacteria</taxon>
        <taxon>Pseudomonadales</taxon>
        <taxon>Pseudomonadaceae</taxon>
        <taxon>Permianibacter</taxon>
    </lineage>
</organism>
<dbReference type="Proteomes" id="UP000295375">
    <property type="component" value="Unassembled WGS sequence"/>
</dbReference>
<comment type="similarity">
    <text evidence="2">Belongs to the RmuC family.</text>
</comment>
<evidence type="ECO:0000256" key="3">
    <source>
        <dbReference type="ARBA" id="ARBA00023054"/>
    </source>
</evidence>
<feature type="coiled-coil region" evidence="5">
    <location>
        <begin position="31"/>
        <end position="84"/>
    </location>
</feature>
<dbReference type="GO" id="GO:0006310">
    <property type="term" value="P:DNA recombination"/>
    <property type="evidence" value="ECO:0007669"/>
    <property type="project" value="UniProtKB-KW"/>
</dbReference>
<evidence type="ECO:0000313" key="8">
    <source>
        <dbReference type="Proteomes" id="UP000295375"/>
    </source>
</evidence>
<keyword evidence="8" id="KW-1185">Reference proteome</keyword>
<accession>A0A4R6V0X7</accession>
<comment type="caution">
    <text evidence="7">The sequence shown here is derived from an EMBL/GenBank/DDBJ whole genome shotgun (WGS) entry which is preliminary data.</text>
</comment>
<proteinExistence type="inferred from homology"/>
<sequence length="479" mass="54265">MPLTTILLLVLIALAALSVLLLWQQRRQDNSVAMREQTQALSEQLRELKEHWRQEMERNNQHQRKELADNIERHARAAQDNQNQHAQATFQQLATLQSELNQRFEHLRETVGQQLEKATIADREGRDKLDHAFARFRTELTETLKALGVSSEQKLEQVRTTVEKQLSTLQADNNQKLEQMRATVDEKLHATLEKRLGDSFKLVSERLEQVHKGLGEMQQLATGVGDLKRVLTNVKARGTWGEVQLGALLEQILAPEQFEANIATGAKSSERVEYAIKLPGRHDDTPVYLPIDAKFPIEDYQRLLDAQERADLPAIEEAGKLLESRLKLEAKTIREKYLNPPHTTDFAVLYLPTEGLYAEALRRAGLAEWLQREHRVTIAGPTTLAAMLNSLQMGFKTLAIEKRSSEVWQVLGAVKTEFTKFGDVLAKTKKKLQETVNTIDSAEVRSRAISRKLKGVEALPGSESQAVLDMPDDNDNNDE</sequence>
<dbReference type="OrthoDB" id="9765111at2"/>
<protein>
    <submittedName>
        <fullName evidence="7">DNA recombination protein RmuC</fullName>
    </submittedName>
</protein>
<comment type="function">
    <text evidence="1">Involved in DNA recombination.</text>
</comment>
<evidence type="ECO:0000256" key="2">
    <source>
        <dbReference type="ARBA" id="ARBA00009840"/>
    </source>
</evidence>
<evidence type="ECO:0000313" key="7">
    <source>
        <dbReference type="EMBL" id="TDQ49654.1"/>
    </source>
</evidence>